<dbReference type="AlphaFoldDB" id="A0A5J6V203"/>
<dbReference type="RefSeq" id="WP_158060271.1">
    <property type="nucleotide sequence ID" value="NZ_CP044427.1"/>
</dbReference>
<dbReference type="SUPFAM" id="SSF56281">
    <property type="entry name" value="Metallo-hydrolase/oxidoreductase"/>
    <property type="match status" value="1"/>
</dbReference>
<dbReference type="GO" id="GO:0042781">
    <property type="term" value="F:3'-tRNA processing endoribonuclease activity"/>
    <property type="evidence" value="ECO:0007669"/>
    <property type="project" value="TreeGrafter"/>
</dbReference>
<organism evidence="2 3">
    <name type="scientific">Ornithinimicrobium pratense</name>
    <dbReference type="NCBI Taxonomy" id="2593973"/>
    <lineage>
        <taxon>Bacteria</taxon>
        <taxon>Bacillati</taxon>
        <taxon>Actinomycetota</taxon>
        <taxon>Actinomycetes</taxon>
        <taxon>Micrococcales</taxon>
        <taxon>Ornithinimicrobiaceae</taxon>
        <taxon>Ornithinimicrobium</taxon>
    </lineage>
</organism>
<dbReference type="InterPro" id="IPR036866">
    <property type="entry name" value="RibonucZ/Hydroxyglut_hydro"/>
</dbReference>
<proteinExistence type="predicted"/>
<accession>A0A5J6V203</accession>
<dbReference type="PANTHER" id="PTHR46018">
    <property type="entry name" value="ZINC PHOSPHODIESTERASE ELAC PROTEIN 1"/>
    <property type="match status" value="1"/>
</dbReference>
<keyword evidence="3" id="KW-1185">Reference proteome</keyword>
<dbReference type="Pfam" id="PF12706">
    <property type="entry name" value="Lactamase_B_2"/>
    <property type="match status" value="1"/>
</dbReference>
<dbReference type="Proteomes" id="UP000326546">
    <property type="component" value="Chromosome"/>
</dbReference>
<dbReference type="SMART" id="SM00849">
    <property type="entry name" value="Lactamase_B"/>
    <property type="match status" value="1"/>
</dbReference>
<dbReference type="Gene3D" id="3.60.15.10">
    <property type="entry name" value="Ribonuclease Z/Hydroxyacylglutathione hydrolase-like"/>
    <property type="match status" value="1"/>
</dbReference>
<dbReference type="KEGG" id="serw:FY030_03300"/>
<evidence type="ECO:0000259" key="1">
    <source>
        <dbReference type="SMART" id="SM00849"/>
    </source>
</evidence>
<reference evidence="2 3" key="1">
    <citation type="submission" date="2019-09" db="EMBL/GenBank/DDBJ databases">
        <title>Serinicoccus pratensis sp. nov., isolated from meadow soil.</title>
        <authorList>
            <person name="Zhang W."/>
        </authorList>
    </citation>
    <scope>NUCLEOTIDE SEQUENCE [LARGE SCALE GENOMIC DNA]</scope>
    <source>
        <strain evidence="2 3">W204</strain>
    </source>
</reference>
<sequence length="272" mass="28239">MDLTIVGCSGSVPGPDSPASCYLVTAADGDRLWRVLLDLGSGAFGALQRHTDPDSLDAVVLSHLHPDHCLDLTALKVWRSHGPGGPGADLRVYGPAGTAERMARAYGVDKPSPMTGMTFRTLADGQSFTVGPFSITPHRVRHPVPTFGLRVEADGAVLAYTGDTDTCPGLVPLMAGADMVLAEAAFVEGRDEARGLHLTGRRAAEAVVEAGQQGGQGPVGRLLLTHLPPWTPPEVVLGEARDVWDGATDVVRPGATYRIGPGRGTVGAASGV</sequence>
<feature type="domain" description="Metallo-beta-lactamase" evidence="1">
    <location>
        <begin position="18"/>
        <end position="201"/>
    </location>
</feature>
<gene>
    <name evidence="2" type="ORF">FY030_03300</name>
</gene>
<dbReference type="PANTHER" id="PTHR46018:SF4">
    <property type="entry name" value="METALLO-HYDROLASE YHFI-RELATED"/>
    <property type="match status" value="1"/>
</dbReference>
<dbReference type="OrthoDB" id="9800940at2"/>
<dbReference type="CDD" id="cd07716">
    <property type="entry name" value="RNaseZ_short-form-like_MBL-fold"/>
    <property type="match status" value="1"/>
</dbReference>
<evidence type="ECO:0000313" key="3">
    <source>
        <dbReference type="Proteomes" id="UP000326546"/>
    </source>
</evidence>
<name>A0A5J6V203_9MICO</name>
<evidence type="ECO:0000313" key="2">
    <source>
        <dbReference type="EMBL" id="QFG67879.1"/>
    </source>
</evidence>
<keyword evidence="2" id="KW-0378">Hydrolase</keyword>
<dbReference type="EMBL" id="CP044427">
    <property type="protein sequence ID" value="QFG67879.1"/>
    <property type="molecule type" value="Genomic_DNA"/>
</dbReference>
<protein>
    <submittedName>
        <fullName evidence="2">MBL fold metallo-hydrolase</fullName>
    </submittedName>
</protein>
<dbReference type="InterPro" id="IPR001279">
    <property type="entry name" value="Metallo-B-lactamas"/>
</dbReference>